<dbReference type="InterPro" id="IPR006076">
    <property type="entry name" value="FAD-dep_OxRdtase"/>
</dbReference>
<dbReference type="Proteomes" id="UP000323671">
    <property type="component" value="Chromosome"/>
</dbReference>
<accession>A0A5C1E9V0</accession>
<dbReference type="EMBL" id="CP022579">
    <property type="protein sequence ID" value="QEL65465.1"/>
    <property type="molecule type" value="Genomic_DNA"/>
</dbReference>
<protein>
    <submittedName>
        <fullName evidence="4">FAD dependent oxidoreductase family protein</fullName>
    </submittedName>
</protein>
<evidence type="ECO:0000256" key="2">
    <source>
        <dbReference type="SAM" id="MobiDB-lite"/>
    </source>
</evidence>
<evidence type="ECO:0000256" key="1">
    <source>
        <dbReference type="ARBA" id="ARBA00023002"/>
    </source>
</evidence>
<dbReference type="PANTHER" id="PTHR13847:SF281">
    <property type="entry name" value="FAD DEPENDENT OXIDOREDUCTASE DOMAIN-CONTAINING PROTEIN"/>
    <property type="match status" value="1"/>
</dbReference>
<feature type="region of interest" description="Disordered" evidence="2">
    <location>
        <begin position="1"/>
        <end position="26"/>
    </location>
</feature>
<feature type="compositionally biased region" description="Polar residues" evidence="2">
    <location>
        <begin position="1"/>
        <end position="14"/>
    </location>
</feature>
<dbReference type="Gene3D" id="3.50.50.60">
    <property type="entry name" value="FAD/NAD(P)-binding domain"/>
    <property type="match status" value="1"/>
</dbReference>
<evidence type="ECO:0000313" key="4">
    <source>
        <dbReference type="EMBL" id="QEL65465.1"/>
    </source>
</evidence>
<dbReference type="GO" id="GO:0005737">
    <property type="term" value="C:cytoplasm"/>
    <property type="evidence" value="ECO:0007669"/>
    <property type="project" value="TreeGrafter"/>
</dbReference>
<dbReference type="Pfam" id="PF01266">
    <property type="entry name" value="DAO"/>
    <property type="match status" value="1"/>
</dbReference>
<dbReference type="RefSeq" id="WP_149425676.1">
    <property type="nucleotide sequence ID" value="NZ_CP022579.1"/>
</dbReference>
<reference evidence="4 5" key="1">
    <citation type="submission" date="2017-07" db="EMBL/GenBank/DDBJ databases">
        <title>Complete genome sequence of Oryzomicrobium terrae TPP412.</title>
        <authorList>
            <person name="Chiu L.-W."/>
            <person name="Lo K.-J."/>
            <person name="Tsai Y.-M."/>
            <person name="Lin S.-S."/>
            <person name="Kuo C.-H."/>
            <person name="Liu C.-T."/>
        </authorList>
    </citation>
    <scope>NUCLEOTIDE SEQUENCE [LARGE SCALE GENOMIC DNA]</scope>
    <source>
        <strain evidence="4 5">TPP412</strain>
    </source>
</reference>
<organism evidence="4 5">
    <name type="scientific">Oryzomicrobium terrae</name>
    <dbReference type="NCBI Taxonomy" id="1735038"/>
    <lineage>
        <taxon>Bacteria</taxon>
        <taxon>Pseudomonadati</taxon>
        <taxon>Pseudomonadota</taxon>
        <taxon>Betaproteobacteria</taxon>
        <taxon>Rhodocyclales</taxon>
        <taxon>Rhodocyclaceae</taxon>
        <taxon>Oryzomicrobium</taxon>
    </lineage>
</organism>
<gene>
    <name evidence="4" type="ORF">OTERR_19890</name>
</gene>
<sequence>MPALTTPSLPSLWSATATPPPPTQPLDHDAVADVAIIGAGYAGLSAALHLAEAGRHAVVLEAVEIGHGGAGRNNGMVIPALTRAYPADLRARFGIVRGDRLARLVAGSAAFTFDLIRRHQIACDAVQTGWTQPAHSPGRARLARDRFEQWQALGADVAYLDRNETATLSGSPLYHGAWLARSGGHVNPLKLVRGLAGAAQAAGATIHTQSPVTAVARDGEGWRLATPSGSLRAAKVIVATDAYSDNLFPQLRRSIVPVRFFQLATAPLPEAVRRQVLPGCQALSDTHADMYFVRPTVDGRLVSGGALVLNHRWQPRLARHVAGRLARMFPALGPSVSFDYAWDGHVAITTDFLPRLHELAPGIVTVAGYNGRGVALATASGKVLADAVLAGGSSADLADLDIPLTPLAPIPLHGALTRVASLELLRYRWRDTQEVAA</sequence>
<dbReference type="KEGG" id="otr:OTERR_19890"/>
<keyword evidence="5" id="KW-1185">Reference proteome</keyword>
<dbReference type="GO" id="GO:0016491">
    <property type="term" value="F:oxidoreductase activity"/>
    <property type="evidence" value="ECO:0007669"/>
    <property type="project" value="UniProtKB-KW"/>
</dbReference>
<dbReference type="PANTHER" id="PTHR13847">
    <property type="entry name" value="SARCOSINE DEHYDROGENASE-RELATED"/>
    <property type="match status" value="1"/>
</dbReference>
<proteinExistence type="predicted"/>
<dbReference type="SUPFAM" id="SSF51905">
    <property type="entry name" value="FAD/NAD(P)-binding domain"/>
    <property type="match status" value="1"/>
</dbReference>
<keyword evidence="1" id="KW-0560">Oxidoreductase</keyword>
<evidence type="ECO:0000313" key="5">
    <source>
        <dbReference type="Proteomes" id="UP000323671"/>
    </source>
</evidence>
<feature type="domain" description="FAD dependent oxidoreductase" evidence="3">
    <location>
        <begin position="33"/>
        <end position="386"/>
    </location>
</feature>
<dbReference type="AlphaFoldDB" id="A0A5C1E9V0"/>
<dbReference type="Gene3D" id="3.30.9.10">
    <property type="entry name" value="D-Amino Acid Oxidase, subunit A, domain 2"/>
    <property type="match status" value="1"/>
</dbReference>
<evidence type="ECO:0000259" key="3">
    <source>
        <dbReference type="Pfam" id="PF01266"/>
    </source>
</evidence>
<name>A0A5C1E9V0_9RHOO</name>
<dbReference type="InterPro" id="IPR036188">
    <property type="entry name" value="FAD/NAD-bd_sf"/>
</dbReference>